<dbReference type="InterPro" id="IPR003598">
    <property type="entry name" value="Ig_sub2"/>
</dbReference>
<dbReference type="PANTHER" id="PTHR23268:SF117">
    <property type="entry name" value="T CELL RECEPTOR BETA VARIABLE 29-1"/>
    <property type="match status" value="1"/>
</dbReference>
<dbReference type="Ensembl" id="ENSCMIT00000018928.1">
    <property type="protein sequence ID" value="ENSCMIP00000018578.1"/>
    <property type="gene ID" value="ENSCMIG00000008730.1"/>
</dbReference>
<evidence type="ECO:0000313" key="5">
    <source>
        <dbReference type="Ensembl" id="ENSCMIP00000018578.1"/>
    </source>
</evidence>
<dbReference type="GeneTree" id="ENSGT00970000196765"/>
<reference evidence="6" key="2">
    <citation type="journal article" date="2007" name="PLoS Biol.">
        <title>Survey sequencing and comparative analysis of the elephant shark (Callorhinchus milii) genome.</title>
        <authorList>
            <person name="Venkatesh B."/>
            <person name="Kirkness E.F."/>
            <person name="Loh Y.H."/>
            <person name="Halpern A.L."/>
            <person name="Lee A.P."/>
            <person name="Johnson J."/>
            <person name="Dandona N."/>
            <person name="Viswanathan L.D."/>
            <person name="Tay A."/>
            <person name="Venter J.C."/>
            <person name="Strausberg R.L."/>
            <person name="Brenner S."/>
        </authorList>
    </citation>
    <scope>NUCLEOTIDE SEQUENCE [LARGE SCALE GENOMIC DNA]</scope>
</reference>
<keyword evidence="1 3" id="KW-0732">Signal</keyword>
<dbReference type="PANTHER" id="PTHR23268">
    <property type="entry name" value="T-CELL RECEPTOR BETA CHAIN"/>
    <property type="match status" value="1"/>
</dbReference>
<reference evidence="5" key="4">
    <citation type="submission" date="2025-08" db="UniProtKB">
        <authorList>
            <consortium name="Ensembl"/>
        </authorList>
    </citation>
    <scope>IDENTIFICATION</scope>
</reference>
<reference evidence="6" key="3">
    <citation type="journal article" date="2014" name="Nature">
        <title>Elephant shark genome provides unique insights into gnathostome evolution.</title>
        <authorList>
            <consortium name="International Elephant Shark Genome Sequencing Consortium"/>
            <person name="Venkatesh B."/>
            <person name="Lee A.P."/>
            <person name="Ravi V."/>
            <person name="Maurya A.K."/>
            <person name="Lian M.M."/>
            <person name="Swann J.B."/>
            <person name="Ohta Y."/>
            <person name="Flajnik M.F."/>
            <person name="Sutoh Y."/>
            <person name="Kasahara M."/>
            <person name="Hoon S."/>
            <person name="Gangu V."/>
            <person name="Roy S.W."/>
            <person name="Irimia M."/>
            <person name="Korzh V."/>
            <person name="Kondrychyn I."/>
            <person name="Lim Z.W."/>
            <person name="Tay B.H."/>
            <person name="Tohari S."/>
            <person name="Kong K.W."/>
            <person name="Ho S."/>
            <person name="Lorente-Galdos B."/>
            <person name="Quilez J."/>
            <person name="Marques-Bonet T."/>
            <person name="Raney B.J."/>
            <person name="Ingham P.W."/>
            <person name="Tay A."/>
            <person name="Hillier L.W."/>
            <person name="Minx P."/>
            <person name="Boehm T."/>
            <person name="Wilson R.K."/>
            <person name="Brenner S."/>
            <person name="Warren W.C."/>
        </authorList>
    </citation>
    <scope>NUCLEOTIDE SEQUENCE [LARGE SCALE GENOMIC DNA]</scope>
</reference>
<feature type="signal peptide" evidence="3">
    <location>
        <begin position="1"/>
        <end position="21"/>
    </location>
</feature>
<dbReference type="InterPro" id="IPR007110">
    <property type="entry name" value="Ig-like_dom"/>
</dbReference>
<evidence type="ECO:0000313" key="6">
    <source>
        <dbReference type="Proteomes" id="UP000314986"/>
    </source>
</evidence>
<dbReference type="SMART" id="SM00408">
    <property type="entry name" value="IGc2"/>
    <property type="match status" value="1"/>
</dbReference>
<dbReference type="InterPro" id="IPR050413">
    <property type="entry name" value="TCR_beta_variable"/>
</dbReference>
<dbReference type="Proteomes" id="UP000314986">
    <property type="component" value="Unassembled WGS sequence"/>
</dbReference>
<dbReference type="GO" id="GO:0002376">
    <property type="term" value="P:immune system process"/>
    <property type="evidence" value="ECO:0007669"/>
    <property type="project" value="UniProtKB-KW"/>
</dbReference>
<dbReference type="GO" id="GO:0005886">
    <property type="term" value="C:plasma membrane"/>
    <property type="evidence" value="ECO:0007669"/>
    <property type="project" value="TreeGrafter"/>
</dbReference>
<keyword evidence="2" id="KW-0391">Immunity</keyword>
<evidence type="ECO:0000256" key="1">
    <source>
        <dbReference type="ARBA" id="ARBA00022729"/>
    </source>
</evidence>
<dbReference type="InParanoid" id="A0A4W3HN08"/>
<accession>A0A4W3HN08</accession>
<dbReference type="SMART" id="SM00409">
    <property type="entry name" value="IG"/>
    <property type="match status" value="1"/>
</dbReference>
<name>A0A4W3HN08_CALMI</name>
<dbReference type="AlphaFoldDB" id="A0A4W3HN08"/>
<proteinExistence type="predicted"/>
<keyword evidence="6" id="KW-1185">Reference proteome</keyword>
<dbReference type="InterPro" id="IPR013783">
    <property type="entry name" value="Ig-like_fold"/>
</dbReference>
<dbReference type="PROSITE" id="PS50835">
    <property type="entry name" value="IG_LIKE"/>
    <property type="match status" value="1"/>
</dbReference>
<reference evidence="6" key="1">
    <citation type="journal article" date="2006" name="Science">
        <title>Ancient noncoding elements conserved in the human genome.</title>
        <authorList>
            <person name="Venkatesh B."/>
            <person name="Kirkness E.F."/>
            <person name="Loh Y.H."/>
            <person name="Halpern A.L."/>
            <person name="Lee A.P."/>
            <person name="Johnson J."/>
            <person name="Dandona N."/>
            <person name="Viswanathan L.D."/>
            <person name="Tay A."/>
            <person name="Venter J.C."/>
            <person name="Strausberg R.L."/>
            <person name="Brenner S."/>
        </authorList>
    </citation>
    <scope>NUCLEOTIDE SEQUENCE [LARGE SCALE GENOMIC DNA]</scope>
</reference>
<dbReference type="CDD" id="cd00099">
    <property type="entry name" value="IgV"/>
    <property type="match status" value="1"/>
</dbReference>
<organism evidence="5 6">
    <name type="scientific">Callorhinchus milii</name>
    <name type="common">Ghost shark</name>
    <dbReference type="NCBI Taxonomy" id="7868"/>
    <lineage>
        <taxon>Eukaryota</taxon>
        <taxon>Metazoa</taxon>
        <taxon>Chordata</taxon>
        <taxon>Craniata</taxon>
        <taxon>Vertebrata</taxon>
        <taxon>Chondrichthyes</taxon>
        <taxon>Holocephali</taxon>
        <taxon>Chimaeriformes</taxon>
        <taxon>Callorhinchidae</taxon>
        <taxon>Callorhinchus</taxon>
    </lineage>
</organism>
<dbReference type="InterPro" id="IPR036179">
    <property type="entry name" value="Ig-like_dom_sf"/>
</dbReference>
<evidence type="ECO:0000259" key="4">
    <source>
        <dbReference type="PROSITE" id="PS50835"/>
    </source>
</evidence>
<dbReference type="InterPro" id="IPR013106">
    <property type="entry name" value="Ig_V-set"/>
</dbReference>
<dbReference type="Pfam" id="PF07686">
    <property type="entry name" value="V-set"/>
    <property type="match status" value="1"/>
</dbReference>
<dbReference type="InterPro" id="IPR003599">
    <property type="entry name" value="Ig_sub"/>
</dbReference>
<dbReference type="STRING" id="7868.ENSCMIP00000018578"/>
<reference evidence="5" key="5">
    <citation type="submission" date="2025-09" db="UniProtKB">
        <authorList>
            <consortium name="Ensembl"/>
        </authorList>
    </citation>
    <scope>IDENTIFICATION</scope>
</reference>
<dbReference type="SUPFAM" id="SSF48726">
    <property type="entry name" value="Immunoglobulin"/>
    <property type="match status" value="1"/>
</dbReference>
<feature type="chain" id="PRO_5021400045" description="Ig-like domain-containing protein" evidence="3">
    <location>
        <begin position="22"/>
        <end position="122"/>
    </location>
</feature>
<dbReference type="GO" id="GO:0007166">
    <property type="term" value="P:cell surface receptor signaling pathway"/>
    <property type="evidence" value="ECO:0007669"/>
    <property type="project" value="TreeGrafter"/>
</dbReference>
<dbReference type="OMA" id="CECVLIT"/>
<evidence type="ECO:0000256" key="2">
    <source>
        <dbReference type="ARBA" id="ARBA00022859"/>
    </source>
</evidence>
<sequence>MSLSFLTVSLVSILWPCLSLGALVTQWPGTVTAREGETVSLNCYQNDTDYQVMLWYFQPHHGGLTLIAYAVVTTPTYEKGFESGYNMTKTTDDKESSLKISNLNPTQEGVYYCAAREGHSVR</sequence>
<protein>
    <recommendedName>
        <fullName evidence="4">Ig-like domain-containing protein</fullName>
    </recommendedName>
</protein>
<dbReference type="SMART" id="SM00406">
    <property type="entry name" value="IGv"/>
    <property type="match status" value="1"/>
</dbReference>
<dbReference type="Gene3D" id="2.60.40.10">
    <property type="entry name" value="Immunoglobulins"/>
    <property type="match status" value="1"/>
</dbReference>
<evidence type="ECO:0000256" key="3">
    <source>
        <dbReference type="SAM" id="SignalP"/>
    </source>
</evidence>
<feature type="domain" description="Ig-like" evidence="4">
    <location>
        <begin position="16"/>
        <end position="122"/>
    </location>
</feature>